<dbReference type="GO" id="GO:0003700">
    <property type="term" value="F:DNA-binding transcription factor activity"/>
    <property type="evidence" value="ECO:0007669"/>
    <property type="project" value="InterPro"/>
</dbReference>
<dbReference type="AlphaFoldDB" id="A0A072VP78"/>
<evidence type="ECO:0000313" key="6">
    <source>
        <dbReference type="EMBL" id="KEH43824.1"/>
    </source>
</evidence>
<dbReference type="Pfam" id="PF03638">
    <property type="entry name" value="TCR"/>
    <property type="match status" value="1"/>
</dbReference>
<feature type="region of interest" description="Disordered" evidence="4">
    <location>
        <begin position="346"/>
        <end position="366"/>
    </location>
</feature>
<dbReference type="Proteomes" id="UP000002051">
    <property type="component" value="Unassembled WGS sequence"/>
</dbReference>
<name>A0A072VP78_MEDTR</name>
<dbReference type="PANTHER" id="PTHR46159:SF12">
    <property type="entry name" value="PROTEIN TESMIN_TSO1-LIKE CXC 3-RELATED"/>
    <property type="match status" value="1"/>
</dbReference>
<evidence type="ECO:0000256" key="1">
    <source>
        <dbReference type="ARBA" id="ARBA00004123"/>
    </source>
</evidence>
<dbReference type="SMART" id="SM01114">
    <property type="entry name" value="CXC"/>
    <property type="match status" value="1"/>
</dbReference>
<comment type="similarity">
    <text evidence="2">Belongs to the lin-54 family.</text>
</comment>
<protein>
    <submittedName>
        <fullName evidence="6">Tesmin/TSO1-like CXC domain protein</fullName>
    </submittedName>
</protein>
<dbReference type="InterPro" id="IPR005172">
    <property type="entry name" value="CRC"/>
</dbReference>
<evidence type="ECO:0000256" key="4">
    <source>
        <dbReference type="SAM" id="MobiDB-lite"/>
    </source>
</evidence>
<keyword evidence="8" id="KW-1185">Reference proteome</keyword>
<comment type="subcellular location">
    <subcellularLocation>
        <location evidence="1">Nucleus</location>
    </subcellularLocation>
</comment>
<evidence type="ECO:0000256" key="2">
    <source>
        <dbReference type="ARBA" id="ARBA00007267"/>
    </source>
</evidence>
<proteinExistence type="inferred from homology"/>
<evidence type="ECO:0000313" key="7">
    <source>
        <dbReference type="EnsemblPlants" id="KEH43824"/>
    </source>
</evidence>
<dbReference type="InterPro" id="IPR033467">
    <property type="entry name" value="Tesmin/TSO1-like_CXC"/>
</dbReference>
<reference evidence="7" key="3">
    <citation type="submission" date="2015-04" db="UniProtKB">
        <authorList>
            <consortium name="EnsemblPlants"/>
        </authorList>
    </citation>
    <scope>IDENTIFICATION</scope>
    <source>
        <strain evidence="7">cv. Jemalong A17</strain>
    </source>
</reference>
<feature type="compositionally biased region" description="Polar residues" evidence="4">
    <location>
        <begin position="9"/>
        <end position="23"/>
    </location>
</feature>
<accession>A0A072VP78</accession>
<reference evidence="6 8" key="2">
    <citation type="journal article" date="2014" name="BMC Genomics">
        <title>An improved genome release (version Mt4.0) for the model legume Medicago truncatula.</title>
        <authorList>
            <person name="Tang H."/>
            <person name="Krishnakumar V."/>
            <person name="Bidwell S."/>
            <person name="Rosen B."/>
            <person name="Chan A."/>
            <person name="Zhou S."/>
            <person name="Gentzbittel L."/>
            <person name="Childs K.L."/>
            <person name="Yandell M."/>
            <person name="Gundlach H."/>
            <person name="Mayer K.F."/>
            <person name="Schwartz D.C."/>
            <person name="Town C.D."/>
        </authorList>
    </citation>
    <scope>GENOME REANNOTATION</scope>
    <source>
        <strain evidence="6">A17</strain>
        <strain evidence="7 8">cv. Jemalong A17</strain>
    </source>
</reference>
<reference evidence="6 8" key="1">
    <citation type="journal article" date="2011" name="Nature">
        <title>The Medicago genome provides insight into the evolution of rhizobial symbioses.</title>
        <authorList>
            <person name="Young N.D."/>
            <person name="Debelle F."/>
            <person name="Oldroyd G.E."/>
            <person name="Geurts R."/>
            <person name="Cannon S.B."/>
            <person name="Udvardi M.K."/>
            <person name="Benedito V.A."/>
            <person name="Mayer K.F."/>
            <person name="Gouzy J."/>
            <person name="Schoof H."/>
            <person name="Van de Peer Y."/>
            <person name="Proost S."/>
            <person name="Cook D.R."/>
            <person name="Meyers B.C."/>
            <person name="Spannagl M."/>
            <person name="Cheung F."/>
            <person name="De Mita S."/>
            <person name="Krishnakumar V."/>
            <person name="Gundlach H."/>
            <person name="Zhou S."/>
            <person name="Mudge J."/>
            <person name="Bharti A.K."/>
            <person name="Murray J.D."/>
            <person name="Naoumkina M.A."/>
            <person name="Rosen B."/>
            <person name="Silverstein K.A."/>
            <person name="Tang H."/>
            <person name="Rombauts S."/>
            <person name="Zhao P.X."/>
            <person name="Zhou P."/>
            <person name="Barbe V."/>
            <person name="Bardou P."/>
            <person name="Bechner M."/>
            <person name="Bellec A."/>
            <person name="Berger A."/>
            <person name="Berges H."/>
            <person name="Bidwell S."/>
            <person name="Bisseling T."/>
            <person name="Choisne N."/>
            <person name="Couloux A."/>
            <person name="Denny R."/>
            <person name="Deshpande S."/>
            <person name="Dai X."/>
            <person name="Doyle J.J."/>
            <person name="Dudez A.M."/>
            <person name="Farmer A.D."/>
            <person name="Fouteau S."/>
            <person name="Franken C."/>
            <person name="Gibelin C."/>
            <person name="Gish J."/>
            <person name="Goldstein S."/>
            <person name="Gonzalez A.J."/>
            <person name="Green P.J."/>
            <person name="Hallab A."/>
            <person name="Hartog M."/>
            <person name="Hua A."/>
            <person name="Humphray S.J."/>
            <person name="Jeong D.H."/>
            <person name="Jing Y."/>
            <person name="Jocker A."/>
            <person name="Kenton S.M."/>
            <person name="Kim D.J."/>
            <person name="Klee K."/>
            <person name="Lai H."/>
            <person name="Lang C."/>
            <person name="Lin S."/>
            <person name="Macmil S.L."/>
            <person name="Magdelenat G."/>
            <person name="Matthews L."/>
            <person name="McCorrison J."/>
            <person name="Monaghan E.L."/>
            <person name="Mun J.H."/>
            <person name="Najar F.Z."/>
            <person name="Nicholson C."/>
            <person name="Noirot C."/>
            <person name="O'Bleness M."/>
            <person name="Paule C.R."/>
            <person name="Poulain J."/>
            <person name="Prion F."/>
            <person name="Qin B."/>
            <person name="Qu C."/>
            <person name="Retzel E.F."/>
            <person name="Riddle C."/>
            <person name="Sallet E."/>
            <person name="Samain S."/>
            <person name="Samson N."/>
            <person name="Sanders I."/>
            <person name="Saurat O."/>
            <person name="Scarpelli C."/>
            <person name="Schiex T."/>
            <person name="Segurens B."/>
            <person name="Severin A.J."/>
            <person name="Sherrier D.J."/>
            <person name="Shi R."/>
            <person name="Sims S."/>
            <person name="Singer S.R."/>
            <person name="Sinharoy S."/>
            <person name="Sterck L."/>
            <person name="Viollet A."/>
            <person name="Wang B.B."/>
            <person name="Wang K."/>
            <person name="Wang M."/>
            <person name="Wang X."/>
            <person name="Warfsmann J."/>
            <person name="Weissenbach J."/>
            <person name="White D.D."/>
            <person name="White J.D."/>
            <person name="Wiley G.B."/>
            <person name="Wincker P."/>
            <person name="Xing Y."/>
            <person name="Yang L."/>
            <person name="Yao Z."/>
            <person name="Ying F."/>
            <person name="Zhai J."/>
            <person name="Zhou L."/>
            <person name="Zuber A."/>
            <person name="Denarie J."/>
            <person name="Dixon R.A."/>
            <person name="May G.D."/>
            <person name="Schwartz D.C."/>
            <person name="Rogers J."/>
            <person name="Quetier F."/>
            <person name="Town C.D."/>
            <person name="Roe B.A."/>
        </authorList>
    </citation>
    <scope>NUCLEOTIDE SEQUENCE [LARGE SCALE GENOMIC DNA]</scope>
    <source>
        <strain evidence="6">A17</strain>
        <strain evidence="7 8">cv. Jemalong A17</strain>
    </source>
</reference>
<dbReference type="EnsemblPlants" id="KEH43824">
    <property type="protein sequence ID" value="KEH43824"/>
    <property type="gene ID" value="MTR_1g103180"/>
</dbReference>
<evidence type="ECO:0000313" key="8">
    <source>
        <dbReference type="Proteomes" id="UP000002051"/>
    </source>
</evidence>
<feature type="region of interest" description="Disordered" evidence="4">
    <location>
        <begin position="294"/>
        <end position="319"/>
    </location>
</feature>
<dbReference type="HOGENOM" id="CLU_757319_0_0_1"/>
<gene>
    <name evidence="6" type="ordered locus">MTR_1g103180</name>
</gene>
<sequence>MDAKEKKNTPISNSEEGVASGSTHGIGVNASEPIAATDIVQTQGNLSNVALRDTNRSRRDEEDDALFDYLNSLSPLKSKKYDGVGATMTLNSLGMYYPLVNAPPGNDFDLNVPYDGMENEGNDFDLNVPYEGIENEITSSGRQPELPNCAASFHIYESQGHESDLSGEEGTCKNCHCKKLECLKLCCECFAARVYCTGTCSCEDCLNKPINEDSVLQAGRNEHFKLDSKCVVDTLDNKNPGMSEDHSLVINSLPALLDQQEPDVACVQDGSIEGSNCDNNLCTTKSDERNASIENETVSSERKPELPRCTSYGSQGHRLPQVPASMEIHLRPSEIEVDAAEDITQSPVHIAGEDFCQSTPKRKRKV</sequence>
<keyword evidence="3" id="KW-0539">Nucleus</keyword>
<dbReference type="STRING" id="3880.A0A072VP78"/>
<dbReference type="PANTHER" id="PTHR46159">
    <property type="entry name" value="PROTEIN TESMIN/TSO1-LIKE CXC 2"/>
    <property type="match status" value="1"/>
</dbReference>
<dbReference type="GO" id="GO:0005634">
    <property type="term" value="C:nucleus"/>
    <property type="evidence" value="ECO:0007669"/>
    <property type="project" value="UniProtKB-SubCell"/>
</dbReference>
<evidence type="ECO:0000259" key="5">
    <source>
        <dbReference type="PROSITE" id="PS51634"/>
    </source>
</evidence>
<dbReference type="InterPro" id="IPR044522">
    <property type="entry name" value="TSO1-like"/>
</dbReference>
<organism evidence="6 8">
    <name type="scientific">Medicago truncatula</name>
    <name type="common">Barrel medic</name>
    <name type="synonym">Medicago tribuloides</name>
    <dbReference type="NCBI Taxonomy" id="3880"/>
    <lineage>
        <taxon>Eukaryota</taxon>
        <taxon>Viridiplantae</taxon>
        <taxon>Streptophyta</taxon>
        <taxon>Embryophyta</taxon>
        <taxon>Tracheophyta</taxon>
        <taxon>Spermatophyta</taxon>
        <taxon>Magnoliopsida</taxon>
        <taxon>eudicotyledons</taxon>
        <taxon>Gunneridae</taxon>
        <taxon>Pentapetalae</taxon>
        <taxon>rosids</taxon>
        <taxon>fabids</taxon>
        <taxon>Fabales</taxon>
        <taxon>Fabaceae</taxon>
        <taxon>Papilionoideae</taxon>
        <taxon>50 kb inversion clade</taxon>
        <taxon>NPAAA clade</taxon>
        <taxon>Hologalegina</taxon>
        <taxon>IRL clade</taxon>
        <taxon>Trifolieae</taxon>
        <taxon>Medicago</taxon>
    </lineage>
</organism>
<dbReference type="PROSITE" id="PS51634">
    <property type="entry name" value="CRC"/>
    <property type="match status" value="1"/>
</dbReference>
<feature type="domain" description="CRC" evidence="5">
    <location>
        <begin position="171"/>
        <end position="221"/>
    </location>
</feature>
<dbReference type="EMBL" id="CM001217">
    <property type="protein sequence ID" value="KEH43824.1"/>
    <property type="molecule type" value="Genomic_DNA"/>
</dbReference>
<evidence type="ECO:0000256" key="3">
    <source>
        <dbReference type="ARBA" id="ARBA00023242"/>
    </source>
</evidence>
<feature type="region of interest" description="Disordered" evidence="4">
    <location>
        <begin position="1"/>
        <end position="30"/>
    </location>
</feature>